<gene>
    <name evidence="1" type="ORF">ZEAMMB73_Zm00001d048502</name>
</gene>
<protein>
    <submittedName>
        <fullName evidence="1">COP9 signalosome complex subunit 1</fullName>
    </submittedName>
</protein>
<accession>A0A1D6PL45</accession>
<reference evidence="1" key="1">
    <citation type="submission" date="2015-12" db="EMBL/GenBank/DDBJ databases">
        <title>Update maize B73 reference genome by single molecule sequencing technologies.</title>
        <authorList>
            <consortium name="Maize Genome Sequencing Project"/>
            <person name="Ware D."/>
        </authorList>
    </citation>
    <scope>NUCLEOTIDE SEQUENCE</scope>
    <source>
        <tissue evidence="1">Seedling</tissue>
    </source>
</reference>
<organism evidence="1">
    <name type="scientific">Zea mays</name>
    <name type="common">Maize</name>
    <dbReference type="NCBI Taxonomy" id="4577"/>
    <lineage>
        <taxon>Eukaryota</taxon>
        <taxon>Viridiplantae</taxon>
        <taxon>Streptophyta</taxon>
        <taxon>Embryophyta</taxon>
        <taxon>Tracheophyta</taxon>
        <taxon>Spermatophyta</taxon>
        <taxon>Magnoliopsida</taxon>
        <taxon>Liliopsida</taxon>
        <taxon>Poales</taxon>
        <taxon>Poaceae</taxon>
        <taxon>PACMAD clade</taxon>
        <taxon>Panicoideae</taxon>
        <taxon>Andropogonodae</taxon>
        <taxon>Andropogoneae</taxon>
        <taxon>Tripsacinae</taxon>
        <taxon>Zea</taxon>
    </lineage>
</organism>
<evidence type="ECO:0000313" key="1">
    <source>
        <dbReference type="EMBL" id="AQL09955.1"/>
    </source>
</evidence>
<proteinExistence type="predicted"/>
<sequence>MVDFISYNFYRCKTLFGVSGTISLYEFTISHCNLNTIKILSLFSYVEGIQIPSKSTTQCRQRSRSNKAPLRNHLHKLLPSRCHT</sequence>
<name>A0A1D6PL45_MAIZE</name>
<dbReference type="EMBL" id="CM000785">
    <property type="protein sequence ID" value="AQL09955.1"/>
    <property type="molecule type" value="Genomic_DNA"/>
</dbReference>
<dbReference type="AlphaFoldDB" id="A0A1D6PL45"/>